<accession>A0A543GEE4</accession>
<proteinExistence type="predicted"/>
<evidence type="ECO:0000313" key="2">
    <source>
        <dbReference type="EMBL" id="TQM44450.1"/>
    </source>
</evidence>
<dbReference type="PANTHER" id="PTHR45033:SF2">
    <property type="entry name" value="ZINC-TYPE ALCOHOL DEHYDROGENASE-LIKE PROTEIN C1773.06C"/>
    <property type="match status" value="1"/>
</dbReference>
<evidence type="ECO:0000313" key="3">
    <source>
        <dbReference type="Proteomes" id="UP000319818"/>
    </source>
</evidence>
<dbReference type="PANTHER" id="PTHR45033">
    <property type="match status" value="1"/>
</dbReference>
<dbReference type="EMBL" id="VFPH01000001">
    <property type="protein sequence ID" value="TQM44450.1"/>
    <property type="molecule type" value="Genomic_DNA"/>
</dbReference>
<dbReference type="InterPro" id="IPR013149">
    <property type="entry name" value="ADH-like_C"/>
</dbReference>
<dbReference type="InterPro" id="IPR036291">
    <property type="entry name" value="NAD(P)-bd_dom_sf"/>
</dbReference>
<organism evidence="2 3">
    <name type="scientific">Pseudonocardia cypriaca</name>
    <dbReference type="NCBI Taxonomy" id="882449"/>
    <lineage>
        <taxon>Bacteria</taxon>
        <taxon>Bacillati</taxon>
        <taxon>Actinomycetota</taxon>
        <taxon>Actinomycetes</taxon>
        <taxon>Pseudonocardiales</taxon>
        <taxon>Pseudonocardiaceae</taxon>
        <taxon>Pseudonocardia</taxon>
    </lineage>
</organism>
<dbReference type="SUPFAM" id="SSF51735">
    <property type="entry name" value="NAD(P)-binding Rossmann-fold domains"/>
    <property type="match status" value="1"/>
</dbReference>
<dbReference type="Pfam" id="PF00107">
    <property type="entry name" value="ADH_zinc_N"/>
    <property type="match status" value="1"/>
</dbReference>
<dbReference type="CDD" id="cd08276">
    <property type="entry name" value="MDR7"/>
    <property type="match status" value="1"/>
</dbReference>
<dbReference type="Pfam" id="PF08240">
    <property type="entry name" value="ADH_N"/>
    <property type="match status" value="1"/>
</dbReference>
<dbReference type="RefSeq" id="WP_142099314.1">
    <property type="nucleotide sequence ID" value="NZ_VFPH01000001.1"/>
</dbReference>
<dbReference type="InterPro" id="IPR020843">
    <property type="entry name" value="ER"/>
</dbReference>
<dbReference type="AlphaFoldDB" id="A0A543GEE4"/>
<keyword evidence="3" id="KW-1185">Reference proteome</keyword>
<dbReference type="Gene3D" id="3.40.50.720">
    <property type="entry name" value="NAD(P)-binding Rossmann-like Domain"/>
    <property type="match status" value="1"/>
</dbReference>
<dbReference type="SUPFAM" id="SSF50129">
    <property type="entry name" value="GroES-like"/>
    <property type="match status" value="1"/>
</dbReference>
<sequence>MRSYRLDSGAGLGGLRLDVSELPVPGPGEVLVEVRAASLSYREAMILEGRYVLPVRDGGIPLAEGVGVVSATGPDVAGPPVGARVVVAAFPRWQDGPFSLDVIDQIGGSLDGMLAEHVVLPAAALVEIPDDDLTDAEAATLPVAGLTAWNALTGGRGIRPGDTVLTLGTGGVSLFAVQLATAMGARVIATTGNEARVGLLRELGADVVLNYRDTPDWPGAVRAATGGRGADLVVEVAGNLESSLAAVALGGEIAVVGFVGGRPPASLDPYAVFTAGATLRPVAVGSRAQLAALVAAVSTHRIRPVLGRVFPFDDAPAAFRHYLGGTAIGKVVITLEPTHDNGGK</sequence>
<dbReference type="InterPro" id="IPR011032">
    <property type="entry name" value="GroES-like_sf"/>
</dbReference>
<dbReference type="Proteomes" id="UP000319818">
    <property type="component" value="Unassembled WGS sequence"/>
</dbReference>
<feature type="domain" description="Enoyl reductase (ER)" evidence="1">
    <location>
        <begin position="10"/>
        <end position="333"/>
    </location>
</feature>
<name>A0A543GEE4_9PSEU</name>
<dbReference type="OrthoDB" id="3175656at2"/>
<dbReference type="SMART" id="SM00829">
    <property type="entry name" value="PKS_ER"/>
    <property type="match status" value="1"/>
</dbReference>
<dbReference type="GO" id="GO:0016491">
    <property type="term" value="F:oxidoreductase activity"/>
    <property type="evidence" value="ECO:0007669"/>
    <property type="project" value="InterPro"/>
</dbReference>
<reference evidence="2 3" key="1">
    <citation type="submission" date="2019-06" db="EMBL/GenBank/DDBJ databases">
        <title>Sequencing the genomes of 1000 actinobacteria strains.</title>
        <authorList>
            <person name="Klenk H.-P."/>
        </authorList>
    </citation>
    <scope>NUCLEOTIDE SEQUENCE [LARGE SCALE GENOMIC DNA]</scope>
    <source>
        <strain evidence="2 3">DSM 45511</strain>
    </source>
</reference>
<evidence type="ECO:0000259" key="1">
    <source>
        <dbReference type="SMART" id="SM00829"/>
    </source>
</evidence>
<dbReference type="Gene3D" id="3.90.180.10">
    <property type="entry name" value="Medium-chain alcohol dehydrogenases, catalytic domain"/>
    <property type="match status" value="1"/>
</dbReference>
<dbReference type="InterPro" id="IPR013154">
    <property type="entry name" value="ADH-like_N"/>
</dbReference>
<protein>
    <submittedName>
        <fullName evidence="2">NADPH:quinone reductase-like Zn-dependent oxidoreductase</fullName>
    </submittedName>
</protein>
<gene>
    <name evidence="2" type="ORF">FB388_1817</name>
</gene>
<dbReference type="InterPro" id="IPR052711">
    <property type="entry name" value="Zinc_ADH-like"/>
</dbReference>
<comment type="caution">
    <text evidence="2">The sequence shown here is derived from an EMBL/GenBank/DDBJ whole genome shotgun (WGS) entry which is preliminary data.</text>
</comment>